<dbReference type="InterPro" id="IPR036291">
    <property type="entry name" value="NAD(P)-bd_dom_sf"/>
</dbReference>
<reference evidence="4" key="1">
    <citation type="submission" date="2017-08" db="EMBL/GenBank/DDBJ databases">
        <authorList>
            <person name="Cuomo C."/>
            <person name="Billmyre B."/>
            <person name="Heitman J."/>
        </authorList>
    </citation>
    <scope>NUCLEOTIDE SEQUENCE</scope>
    <source>
        <strain evidence="4">CBS 12478</strain>
    </source>
</reference>
<evidence type="ECO:0000259" key="3">
    <source>
        <dbReference type="Pfam" id="PF05368"/>
    </source>
</evidence>
<sequence>MSSTTTRKFLVFGATRNQGSNAVKWLSRQSQSSASRIFAVTRDITSDKSSAVASLPGFEPIQGDATQAKQIFERVAAKLSGGEKINGVFFALYGFDAEEQIASSKVLIDVAVQSQVDHVLFSSGDYLGLRDVDTGLSALEAKKTVEDYLLASSIPQKNIVRTTIFLDTFVRVPGFINTIRMWSSEHRGTGVATADIGRAVAKIFTSSTQFSTEPVVGLAGYEGKPIEWLDAWQEVTGEDLRKKEMTRGGPPLSEERARFLKLLIQEECDTRVEESKATFPWLMDWKTFLQENAPLA</sequence>
<evidence type="ECO:0000313" key="4">
    <source>
        <dbReference type="EMBL" id="WWD21384.1"/>
    </source>
</evidence>
<dbReference type="RefSeq" id="XP_031858877.1">
    <property type="nucleotide sequence ID" value="XM_032006825.1"/>
</dbReference>
<dbReference type="EMBL" id="CP144060">
    <property type="protein sequence ID" value="WWD21384.1"/>
    <property type="molecule type" value="Genomic_DNA"/>
</dbReference>
<feature type="domain" description="NmrA-like" evidence="3">
    <location>
        <begin position="6"/>
        <end position="245"/>
    </location>
</feature>
<dbReference type="Proteomes" id="UP000322225">
    <property type="component" value="Chromosome 10"/>
</dbReference>
<organism evidence="4 5">
    <name type="scientific">Kwoniella shandongensis</name>
    <dbReference type="NCBI Taxonomy" id="1734106"/>
    <lineage>
        <taxon>Eukaryota</taxon>
        <taxon>Fungi</taxon>
        <taxon>Dikarya</taxon>
        <taxon>Basidiomycota</taxon>
        <taxon>Agaricomycotina</taxon>
        <taxon>Tremellomycetes</taxon>
        <taxon>Tremellales</taxon>
        <taxon>Cryptococcaceae</taxon>
        <taxon>Kwoniella</taxon>
    </lineage>
</organism>
<name>A0A5M6BY59_9TREE</name>
<evidence type="ECO:0000256" key="2">
    <source>
        <dbReference type="ARBA" id="ARBA00022857"/>
    </source>
</evidence>
<protein>
    <recommendedName>
        <fullName evidence="3">NmrA-like domain-containing protein</fullName>
    </recommendedName>
</protein>
<dbReference type="GeneID" id="43590988"/>
<comment type="similarity">
    <text evidence="1">Belongs to the NmrA-type oxidoreductase family.</text>
</comment>
<dbReference type="PANTHER" id="PTHR42748">
    <property type="entry name" value="NITROGEN METABOLITE REPRESSION PROTEIN NMRA FAMILY MEMBER"/>
    <property type="match status" value="1"/>
</dbReference>
<accession>A0A5M6BY59</accession>
<evidence type="ECO:0000256" key="1">
    <source>
        <dbReference type="ARBA" id="ARBA00006328"/>
    </source>
</evidence>
<evidence type="ECO:0000313" key="5">
    <source>
        <dbReference type="Proteomes" id="UP000322225"/>
    </source>
</evidence>
<dbReference type="Pfam" id="PF05368">
    <property type="entry name" value="NmrA"/>
    <property type="match status" value="1"/>
</dbReference>
<dbReference type="InterPro" id="IPR008030">
    <property type="entry name" value="NmrA-like"/>
</dbReference>
<keyword evidence="2" id="KW-0521">NADP</keyword>
<proteinExistence type="inferred from homology"/>
<dbReference type="Gene3D" id="3.40.50.720">
    <property type="entry name" value="NAD(P)-binding Rossmann-like Domain"/>
    <property type="match status" value="1"/>
</dbReference>
<dbReference type="SUPFAM" id="SSF51735">
    <property type="entry name" value="NAD(P)-binding Rossmann-fold domains"/>
    <property type="match status" value="1"/>
</dbReference>
<gene>
    <name evidence="4" type="ORF">CI109_105869</name>
</gene>
<dbReference type="GO" id="GO:0005634">
    <property type="term" value="C:nucleus"/>
    <property type="evidence" value="ECO:0007669"/>
    <property type="project" value="TreeGrafter"/>
</dbReference>
<dbReference type="InterPro" id="IPR051164">
    <property type="entry name" value="NmrA-like_oxidored"/>
</dbReference>
<dbReference type="Gene3D" id="3.90.25.10">
    <property type="entry name" value="UDP-galactose 4-epimerase, domain 1"/>
    <property type="match status" value="1"/>
</dbReference>
<dbReference type="AlphaFoldDB" id="A0A5M6BY59"/>
<reference evidence="4" key="2">
    <citation type="submission" date="2024-01" db="EMBL/GenBank/DDBJ databases">
        <title>Comparative genomics of Cryptococcus and Kwoniella reveals pathogenesis evolution and contrasting modes of karyotype evolution via chromosome fusion or intercentromeric recombination.</title>
        <authorList>
            <person name="Coelho M.A."/>
            <person name="David-Palma M."/>
            <person name="Shea T."/>
            <person name="Bowers K."/>
            <person name="McGinley-Smith S."/>
            <person name="Mohammad A.W."/>
            <person name="Gnirke A."/>
            <person name="Yurkov A.M."/>
            <person name="Nowrousian M."/>
            <person name="Sun S."/>
            <person name="Cuomo C.A."/>
            <person name="Heitman J."/>
        </authorList>
    </citation>
    <scope>NUCLEOTIDE SEQUENCE</scope>
    <source>
        <strain evidence="4">CBS 12478</strain>
    </source>
</reference>
<dbReference type="PANTHER" id="PTHR42748:SF7">
    <property type="entry name" value="NMRA LIKE REDOX SENSOR 1-RELATED"/>
    <property type="match status" value="1"/>
</dbReference>
<dbReference type="OrthoDB" id="9997102at2759"/>
<dbReference type="KEGG" id="ksn:43590988"/>
<keyword evidence="5" id="KW-1185">Reference proteome</keyword>